<feature type="domain" description="Mtf2-like C-terminal" evidence="2">
    <location>
        <begin position="229"/>
        <end position="401"/>
    </location>
</feature>
<keyword evidence="4" id="KW-1185">Reference proteome</keyword>
<proteinExistence type="predicted"/>
<evidence type="ECO:0000313" key="3">
    <source>
        <dbReference type="EMBL" id="RIA85419.1"/>
    </source>
</evidence>
<reference evidence="3 4" key="1">
    <citation type="submission" date="2018-06" db="EMBL/GenBank/DDBJ databases">
        <title>Comparative genomics reveals the genomic features of Rhizophagus irregularis, R. cerebriforme, R. diaphanum and Gigaspora rosea, and their symbiotic lifestyle signature.</title>
        <authorList>
            <person name="Morin E."/>
            <person name="San Clemente H."/>
            <person name="Chen E.C.H."/>
            <person name="De La Providencia I."/>
            <person name="Hainaut M."/>
            <person name="Kuo A."/>
            <person name="Kohler A."/>
            <person name="Murat C."/>
            <person name="Tang N."/>
            <person name="Roy S."/>
            <person name="Loubradou J."/>
            <person name="Henrissat B."/>
            <person name="Grigoriev I.V."/>
            <person name="Corradi N."/>
            <person name="Roux C."/>
            <person name="Martin F.M."/>
        </authorList>
    </citation>
    <scope>NUCLEOTIDE SEQUENCE [LARGE SCALE GENOMIC DNA]</scope>
    <source>
        <strain evidence="3 4">DAOM 227022</strain>
    </source>
</reference>
<evidence type="ECO:0000259" key="2">
    <source>
        <dbReference type="Pfam" id="PF19189"/>
    </source>
</evidence>
<comment type="caution">
    <text evidence="3">The sequence shown here is derived from an EMBL/GenBank/DDBJ whole genome shotgun (WGS) entry which is preliminary data.</text>
</comment>
<feature type="compositionally biased region" description="Polar residues" evidence="1">
    <location>
        <begin position="54"/>
        <end position="67"/>
    </location>
</feature>
<feature type="compositionally biased region" description="Basic and acidic residues" evidence="1">
    <location>
        <begin position="117"/>
        <end position="126"/>
    </location>
</feature>
<dbReference type="InterPro" id="IPR043837">
    <property type="entry name" value="Mtf2-like_C"/>
</dbReference>
<dbReference type="EMBL" id="QKYT01000427">
    <property type="protein sequence ID" value="RIA85419.1"/>
    <property type="molecule type" value="Genomic_DNA"/>
</dbReference>
<dbReference type="InterPro" id="IPR040009">
    <property type="entry name" value="Mtf2/C5D6.12-like"/>
</dbReference>
<organism evidence="3 4">
    <name type="scientific">Glomus cerebriforme</name>
    <dbReference type="NCBI Taxonomy" id="658196"/>
    <lineage>
        <taxon>Eukaryota</taxon>
        <taxon>Fungi</taxon>
        <taxon>Fungi incertae sedis</taxon>
        <taxon>Mucoromycota</taxon>
        <taxon>Glomeromycotina</taxon>
        <taxon>Glomeromycetes</taxon>
        <taxon>Glomerales</taxon>
        <taxon>Glomeraceae</taxon>
        <taxon>Glomus</taxon>
    </lineage>
</organism>
<dbReference type="Proteomes" id="UP000265703">
    <property type="component" value="Unassembled WGS sequence"/>
</dbReference>
<dbReference type="GO" id="GO:0005739">
    <property type="term" value="C:mitochondrion"/>
    <property type="evidence" value="ECO:0007669"/>
    <property type="project" value="InterPro"/>
</dbReference>
<dbReference type="STRING" id="658196.A0A397SKJ3"/>
<feature type="region of interest" description="Disordered" evidence="1">
    <location>
        <begin position="99"/>
        <end position="128"/>
    </location>
</feature>
<dbReference type="PANTHER" id="PTHR39468">
    <property type="entry name" value="CHROMOSOME 7, WHOLE GENOME SHOTGUN SEQUENCE"/>
    <property type="match status" value="1"/>
</dbReference>
<gene>
    <name evidence="3" type="ORF">C1645_830814</name>
</gene>
<dbReference type="PANTHER" id="PTHR39468:SF1">
    <property type="entry name" value="MTF2-LIKE C-TERMINAL DOMAIN-CONTAINING PROTEIN"/>
    <property type="match status" value="1"/>
</dbReference>
<dbReference type="AlphaFoldDB" id="A0A397SKJ3"/>
<name>A0A397SKJ3_9GLOM</name>
<protein>
    <recommendedName>
        <fullName evidence="2">Mtf2-like C-terminal domain-containing protein</fullName>
    </recommendedName>
</protein>
<accession>A0A397SKJ3</accession>
<sequence length="410" mass="48972">MFQLIRNRHSGNMLKILFHKTELVKRQGYIKSNSTARVLPDNVELEDCHQLETGNTLTKDNDNLMNHQHSEQDNNNTTTTSSDEWNFLFEVVEEKEDNYNKKQYQFPPDSPIKRRQSLREDFDQKSQRQFIPYEKDKDDFRKIFRTLLDSKNHEHSKDSKLKEKSKSRQKLLTIEKHLIDLMHLDEERRLKQENENKWIKEHFDSIPNESKLATKSSLPKILKNIEPEDAAVEEIKDELLKCETKKQLQEFISKNIFGIEIDNKKSVELKRVVDDFNRPFPFKYAMLLKQSILICKKIKEPYLALSIFEQTKRRGLLSYLLGCTTEIYNQIILIRWEFWKDLKGIESLLNEMIDNKISFDKETSDIIDSIELEVISYNNSKRWDSFDKRAYNNILNLTGNWIKRFQILKR</sequence>
<evidence type="ECO:0000256" key="1">
    <source>
        <dbReference type="SAM" id="MobiDB-lite"/>
    </source>
</evidence>
<feature type="region of interest" description="Disordered" evidence="1">
    <location>
        <begin position="54"/>
        <end position="81"/>
    </location>
</feature>
<dbReference type="Pfam" id="PF19189">
    <property type="entry name" value="Mtf2"/>
    <property type="match status" value="1"/>
</dbReference>
<dbReference type="OrthoDB" id="2444174at2759"/>
<evidence type="ECO:0000313" key="4">
    <source>
        <dbReference type="Proteomes" id="UP000265703"/>
    </source>
</evidence>